<accession>A0A1M6GLZ1</accession>
<dbReference type="STRING" id="758803.SAMN05421803_103456"/>
<organism evidence="3 4">
    <name type="scientific">Nocardiopsis flavescens</name>
    <dbReference type="NCBI Taxonomy" id="758803"/>
    <lineage>
        <taxon>Bacteria</taxon>
        <taxon>Bacillati</taxon>
        <taxon>Actinomycetota</taxon>
        <taxon>Actinomycetes</taxon>
        <taxon>Streptosporangiales</taxon>
        <taxon>Nocardiopsidaceae</taxon>
        <taxon>Nocardiopsis</taxon>
    </lineage>
</organism>
<dbReference type="EMBL" id="FQZK01000003">
    <property type="protein sequence ID" value="SHJ10886.1"/>
    <property type="molecule type" value="Genomic_DNA"/>
</dbReference>
<dbReference type="SUPFAM" id="SSF46955">
    <property type="entry name" value="Putative DNA-binding domain"/>
    <property type="match status" value="1"/>
</dbReference>
<dbReference type="GO" id="GO:0003677">
    <property type="term" value="F:DNA binding"/>
    <property type="evidence" value="ECO:0007669"/>
    <property type="project" value="InterPro"/>
</dbReference>
<sequence length="81" mass="8854">MKPAENTGPLSSGEVGRMLRVTAVTVARWADEGKLASFRTPGGHRRFHRTDIEALLRPDTVRRPAGPAVQRPHPPGRVLPP</sequence>
<dbReference type="Proteomes" id="UP000184452">
    <property type="component" value="Unassembled WGS sequence"/>
</dbReference>
<dbReference type="OrthoDB" id="3483102at2"/>
<dbReference type="NCBIfam" id="TIGR01764">
    <property type="entry name" value="excise"/>
    <property type="match status" value="1"/>
</dbReference>
<feature type="compositionally biased region" description="Pro residues" evidence="1">
    <location>
        <begin position="72"/>
        <end position="81"/>
    </location>
</feature>
<evidence type="ECO:0000256" key="1">
    <source>
        <dbReference type="SAM" id="MobiDB-lite"/>
    </source>
</evidence>
<reference evidence="3 4" key="1">
    <citation type="submission" date="2016-11" db="EMBL/GenBank/DDBJ databases">
        <authorList>
            <person name="Jaros S."/>
            <person name="Januszkiewicz K."/>
            <person name="Wedrychowicz H."/>
        </authorList>
    </citation>
    <scope>NUCLEOTIDE SEQUENCE [LARGE SCALE GENOMIC DNA]</scope>
    <source>
        <strain evidence="3 4">CGMCC 4.5723</strain>
    </source>
</reference>
<feature type="region of interest" description="Disordered" evidence="1">
    <location>
        <begin position="58"/>
        <end position="81"/>
    </location>
</feature>
<dbReference type="AlphaFoldDB" id="A0A1M6GLZ1"/>
<dbReference type="InterPro" id="IPR009061">
    <property type="entry name" value="DNA-bd_dom_put_sf"/>
</dbReference>
<dbReference type="Gene3D" id="1.10.1660.10">
    <property type="match status" value="1"/>
</dbReference>
<evidence type="ECO:0000313" key="4">
    <source>
        <dbReference type="Proteomes" id="UP000184452"/>
    </source>
</evidence>
<feature type="domain" description="Helix-turn-helix" evidence="2">
    <location>
        <begin position="10"/>
        <end position="57"/>
    </location>
</feature>
<evidence type="ECO:0000259" key="2">
    <source>
        <dbReference type="Pfam" id="PF12728"/>
    </source>
</evidence>
<gene>
    <name evidence="3" type="ORF">SAMN05421803_103456</name>
</gene>
<dbReference type="Pfam" id="PF12728">
    <property type="entry name" value="HTH_17"/>
    <property type="match status" value="1"/>
</dbReference>
<keyword evidence="4" id="KW-1185">Reference proteome</keyword>
<evidence type="ECO:0000313" key="3">
    <source>
        <dbReference type="EMBL" id="SHJ10886.1"/>
    </source>
</evidence>
<dbReference type="InterPro" id="IPR010093">
    <property type="entry name" value="SinI_DNA-bd"/>
</dbReference>
<dbReference type="InterPro" id="IPR041657">
    <property type="entry name" value="HTH_17"/>
</dbReference>
<proteinExistence type="predicted"/>
<name>A0A1M6GLZ1_9ACTN</name>
<protein>
    <submittedName>
        <fullName evidence="3">DNA binding domain-containing protein, excisionase family</fullName>
    </submittedName>
</protein>
<dbReference type="CDD" id="cd04762">
    <property type="entry name" value="HTH_MerR-trunc"/>
    <property type="match status" value="1"/>
</dbReference>
<dbReference type="RefSeq" id="WP_073377374.1">
    <property type="nucleotide sequence ID" value="NZ_FQZK01000003.1"/>
</dbReference>